<evidence type="ECO:0000256" key="1">
    <source>
        <dbReference type="SAM" id="MobiDB-lite"/>
    </source>
</evidence>
<accession>A0AAV4RWL7</accession>
<proteinExistence type="predicted"/>
<gene>
    <name evidence="2" type="ORF">CEXT_700461</name>
</gene>
<name>A0AAV4RWL7_CAEEX</name>
<organism evidence="2 3">
    <name type="scientific">Caerostris extrusa</name>
    <name type="common">Bark spider</name>
    <name type="synonym">Caerostris bankana</name>
    <dbReference type="NCBI Taxonomy" id="172846"/>
    <lineage>
        <taxon>Eukaryota</taxon>
        <taxon>Metazoa</taxon>
        <taxon>Ecdysozoa</taxon>
        <taxon>Arthropoda</taxon>
        <taxon>Chelicerata</taxon>
        <taxon>Arachnida</taxon>
        <taxon>Araneae</taxon>
        <taxon>Araneomorphae</taxon>
        <taxon>Entelegynae</taxon>
        <taxon>Araneoidea</taxon>
        <taxon>Araneidae</taxon>
        <taxon>Caerostris</taxon>
    </lineage>
</organism>
<feature type="region of interest" description="Disordered" evidence="1">
    <location>
        <begin position="1"/>
        <end position="71"/>
    </location>
</feature>
<dbReference type="AlphaFoldDB" id="A0AAV4RWL7"/>
<evidence type="ECO:0000313" key="3">
    <source>
        <dbReference type="Proteomes" id="UP001054945"/>
    </source>
</evidence>
<dbReference type="EMBL" id="BPLR01008665">
    <property type="protein sequence ID" value="GIY26293.1"/>
    <property type="molecule type" value="Genomic_DNA"/>
</dbReference>
<reference evidence="2 3" key="1">
    <citation type="submission" date="2021-06" db="EMBL/GenBank/DDBJ databases">
        <title>Caerostris extrusa draft genome.</title>
        <authorList>
            <person name="Kono N."/>
            <person name="Arakawa K."/>
        </authorList>
    </citation>
    <scope>NUCLEOTIDE SEQUENCE [LARGE SCALE GENOMIC DNA]</scope>
</reference>
<dbReference type="Proteomes" id="UP001054945">
    <property type="component" value="Unassembled WGS sequence"/>
</dbReference>
<keyword evidence="3" id="KW-1185">Reference proteome</keyword>
<protein>
    <recommendedName>
        <fullName evidence="4">Ribosomal protein L32</fullName>
    </recommendedName>
</protein>
<sequence>MSPSMILPPRKSTPPKNRCKDAMKRSSWRRQPIHQLGNDVRKQNEGLKRSDDGRDDILQRATHGKITPLNG</sequence>
<evidence type="ECO:0008006" key="4">
    <source>
        <dbReference type="Google" id="ProtNLM"/>
    </source>
</evidence>
<evidence type="ECO:0000313" key="2">
    <source>
        <dbReference type="EMBL" id="GIY26293.1"/>
    </source>
</evidence>
<feature type="compositionally biased region" description="Basic and acidic residues" evidence="1">
    <location>
        <begin position="39"/>
        <end position="58"/>
    </location>
</feature>
<comment type="caution">
    <text evidence="2">The sequence shown here is derived from an EMBL/GenBank/DDBJ whole genome shotgun (WGS) entry which is preliminary data.</text>
</comment>